<evidence type="ECO:0000313" key="2">
    <source>
        <dbReference type="Proteomes" id="UP000664277"/>
    </source>
</evidence>
<dbReference type="AlphaFoldDB" id="A0A8J7PFK1"/>
<reference evidence="1" key="1">
    <citation type="submission" date="2021-02" db="EMBL/GenBank/DDBJ databases">
        <title>Genome-Resolved Metagenomics of a Microbial Community Performing Photosynthetic Biological Nutrient Removal.</title>
        <authorList>
            <person name="Mcdaniel E.A."/>
        </authorList>
    </citation>
    <scope>NUCLEOTIDE SEQUENCE</scope>
    <source>
        <strain evidence="1">UWPOB_OBS1</strain>
    </source>
</reference>
<accession>A0A8J7PFK1</accession>
<comment type="caution">
    <text evidence="1">The sequence shown here is derived from an EMBL/GenBank/DDBJ whole genome shotgun (WGS) entry which is preliminary data.</text>
</comment>
<name>A0A8J7PFK1_9BACT</name>
<protein>
    <submittedName>
        <fullName evidence="1">Uncharacterized protein</fullName>
    </submittedName>
</protein>
<organism evidence="1 2">
    <name type="scientific">Candidatus Obscuribacter phosphatis</name>
    <dbReference type="NCBI Taxonomy" id="1906157"/>
    <lineage>
        <taxon>Bacteria</taxon>
        <taxon>Bacillati</taxon>
        <taxon>Candidatus Melainabacteria</taxon>
        <taxon>Candidatus Obscuribacterales</taxon>
        <taxon>Candidatus Obscuribacteraceae</taxon>
        <taxon>Candidatus Obscuribacter</taxon>
    </lineage>
</organism>
<evidence type="ECO:0000313" key="1">
    <source>
        <dbReference type="EMBL" id="MBN8659133.1"/>
    </source>
</evidence>
<proteinExistence type="predicted"/>
<dbReference type="Proteomes" id="UP000664277">
    <property type="component" value="Unassembled WGS sequence"/>
</dbReference>
<sequence>MQDYSLFETTNFNHFLELVRGMKDAASAGHFGAVQAGYRQALYESREYFSGSEAPRAISYFSLAEFYRNKGDEPGFNKVKSLLQDLLGV</sequence>
<dbReference type="EMBL" id="JAFLCK010000002">
    <property type="protein sequence ID" value="MBN8659133.1"/>
    <property type="molecule type" value="Genomic_DNA"/>
</dbReference>
<gene>
    <name evidence="1" type="ORF">J0M35_02140</name>
</gene>